<evidence type="ECO:0000256" key="1">
    <source>
        <dbReference type="ARBA" id="ARBA00009403"/>
    </source>
</evidence>
<evidence type="ECO:0000259" key="4">
    <source>
        <dbReference type="SMART" id="SM00043"/>
    </source>
</evidence>
<dbReference type="Ensembl" id="ENSKMAT00000020186.1">
    <property type="protein sequence ID" value="ENSKMAP00000019920.1"/>
    <property type="gene ID" value="ENSKMAG00000014815.1"/>
</dbReference>
<reference evidence="5" key="2">
    <citation type="submission" date="2025-09" db="UniProtKB">
        <authorList>
            <consortium name="Ensembl"/>
        </authorList>
    </citation>
    <scope>IDENTIFICATION</scope>
</reference>
<dbReference type="InterPro" id="IPR046350">
    <property type="entry name" value="Cystatin_sf"/>
</dbReference>
<dbReference type="Gene3D" id="3.10.450.10">
    <property type="match status" value="1"/>
</dbReference>
<dbReference type="GO" id="GO:0005615">
    <property type="term" value="C:extracellular space"/>
    <property type="evidence" value="ECO:0007669"/>
    <property type="project" value="TreeGrafter"/>
</dbReference>
<feature type="chain" id="PRO_5018792235" evidence="3">
    <location>
        <begin position="19"/>
        <end position="133"/>
    </location>
</feature>
<dbReference type="RefSeq" id="XP_017268272.1">
    <property type="nucleotide sequence ID" value="XM_017412783.1"/>
</dbReference>
<keyword evidence="3" id="KW-0732">Signal</keyword>
<sequence>MWKIVLALLAAVYAVAYAIPGGISDIDSNDESVQMALNFSVAQHNNNNNATYLHKVTQLIKAQYQVVSGMLYHLTVNLASTTCKKDSINEKCDIQTAPELAQTFQCNFTVWHQAWMNNTQLTKHECLETSKSA</sequence>
<dbReference type="Pfam" id="PF00031">
    <property type="entry name" value="Cystatin"/>
    <property type="match status" value="1"/>
</dbReference>
<dbReference type="AlphaFoldDB" id="A0A3Q3ATZ5"/>
<dbReference type="SUPFAM" id="SSF54403">
    <property type="entry name" value="Cystatin/monellin"/>
    <property type="match status" value="1"/>
</dbReference>
<keyword evidence="2" id="KW-1015">Disulfide bond</keyword>
<accession>A0A3Q3ATZ5</accession>
<dbReference type="GO" id="GO:0004869">
    <property type="term" value="F:cysteine-type endopeptidase inhibitor activity"/>
    <property type="evidence" value="ECO:0007669"/>
    <property type="project" value="InterPro"/>
</dbReference>
<dbReference type="Proteomes" id="UP000264800">
    <property type="component" value="Unplaced"/>
</dbReference>
<dbReference type="FunFam" id="3.10.450.10:FF:000004">
    <property type="entry name" value="Cystatin C"/>
    <property type="match status" value="1"/>
</dbReference>
<dbReference type="PANTHER" id="PTHR46186:SF12">
    <property type="entry name" value="CYSTATIN C (AMYLOID ANGIOPATHY AND CEREBRAL HEMORRHAGE)-RELATED"/>
    <property type="match status" value="1"/>
</dbReference>
<dbReference type="OMA" id="CRKESAN"/>
<organism evidence="5 6">
    <name type="scientific">Kryptolebias marmoratus</name>
    <name type="common">Mangrove killifish</name>
    <name type="synonym">Rivulus marmoratus</name>
    <dbReference type="NCBI Taxonomy" id="37003"/>
    <lineage>
        <taxon>Eukaryota</taxon>
        <taxon>Metazoa</taxon>
        <taxon>Chordata</taxon>
        <taxon>Craniata</taxon>
        <taxon>Vertebrata</taxon>
        <taxon>Euteleostomi</taxon>
        <taxon>Actinopterygii</taxon>
        <taxon>Neopterygii</taxon>
        <taxon>Teleostei</taxon>
        <taxon>Neoteleostei</taxon>
        <taxon>Acanthomorphata</taxon>
        <taxon>Ovalentaria</taxon>
        <taxon>Atherinomorphae</taxon>
        <taxon>Cyprinodontiformes</taxon>
        <taxon>Rivulidae</taxon>
        <taxon>Kryptolebias</taxon>
    </lineage>
</organism>
<comment type="similarity">
    <text evidence="1">Belongs to the cystatin family.</text>
</comment>
<evidence type="ECO:0000313" key="6">
    <source>
        <dbReference type="Proteomes" id="UP000264800"/>
    </source>
</evidence>
<dbReference type="GeneID" id="108233983"/>
<dbReference type="GeneTree" id="ENSGT00940000154755"/>
<evidence type="ECO:0000256" key="2">
    <source>
        <dbReference type="ARBA" id="ARBA00023157"/>
    </source>
</evidence>
<dbReference type="PANTHER" id="PTHR46186">
    <property type="entry name" value="CYSTATIN"/>
    <property type="match status" value="1"/>
</dbReference>
<reference evidence="5" key="1">
    <citation type="submission" date="2025-08" db="UniProtKB">
        <authorList>
            <consortium name="Ensembl"/>
        </authorList>
    </citation>
    <scope>IDENTIFICATION</scope>
</reference>
<dbReference type="GO" id="GO:0031982">
    <property type="term" value="C:vesicle"/>
    <property type="evidence" value="ECO:0007669"/>
    <property type="project" value="TreeGrafter"/>
</dbReference>
<dbReference type="STRING" id="37003.ENSKMAP00000019920"/>
<proteinExistence type="inferred from homology"/>
<dbReference type="OrthoDB" id="8415845at2759"/>
<feature type="signal peptide" evidence="3">
    <location>
        <begin position="1"/>
        <end position="18"/>
    </location>
</feature>
<protein>
    <submittedName>
        <fullName evidence="5">Cystatin-like</fullName>
    </submittedName>
</protein>
<dbReference type="KEGG" id="kmr:108233983"/>
<keyword evidence="6" id="KW-1185">Reference proteome</keyword>
<dbReference type="CDD" id="cd00042">
    <property type="entry name" value="CY"/>
    <property type="match status" value="1"/>
</dbReference>
<evidence type="ECO:0000313" key="5">
    <source>
        <dbReference type="Ensembl" id="ENSKMAP00000019920.1"/>
    </source>
</evidence>
<dbReference type="InterPro" id="IPR000010">
    <property type="entry name" value="Cystatin_dom"/>
</dbReference>
<feature type="domain" description="Cystatin" evidence="4">
    <location>
        <begin position="18"/>
        <end position="127"/>
    </location>
</feature>
<dbReference type="GO" id="GO:0005737">
    <property type="term" value="C:cytoplasm"/>
    <property type="evidence" value="ECO:0007669"/>
    <property type="project" value="TreeGrafter"/>
</dbReference>
<name>A0A3Q3ATZ5_KRYMA</name>
<dbReference type="SMART" id="SM00043">
    <property type="entry name" value="CY"/>
    <property type="match status" value="1"/>
</dbReference>
<evidence type="ECO:0000256" key="3">
    <source>
        <dbReference type="SAM" id="SignalP"/>
    </source>
</evidence>